<keyword evidence="2" id="KW-0963">Cytoplasm</keyword>
<evidence type="ECO:0000256" key="1">
    <source>
        <dbReference type="ARBA" id="ARBA00006641"/>
    </source>
</evidence>
<evidence type="ECO:0000256" key="5">
    <source>
        <dbReference type="ARBA" id="ARBA00022807"/>
    </source>
</evidence>
<name>A0A1V9X1Z4_9ACAR</name>
<dbReference type="SUPFAM" id="SSF53182">
    <property type="entry name" value="Pyrrolidone carboxyl peptidase (pyroglutamate aminopeptidase)"/>
    <property type="match status" value="1"/>
</dbReference>
<sequence length="210" mass="23330">MTPTNGSCASQSLPVVLITGYGLFRDFSTNSSKEVVEQLGKVGIENIDLRTEILPVEYNQVKRRSQELFEKHQPILTVHCGMHSKAHAVVLEQKARNSGYDAADVQGQLPENNCCMSCASPEFLTTSLDLEAIAAQIGKGISMPVYISRDAGNYLCEFIYYCSLSRCRRTLFVHFPHLSSEFTLEGLANTLKRIVVIAVAQCIRHSENNQ</sequence>
<comment type="caution">
    <text evidence="6">The sequence shown here is derived from an EMBL/GenBank/DDBJ whole genome shotgun (WGS) entry which is preliminary data.</text>
</comment>
<dbReference type="InterPro" id="IPR000816">
    <property type="entry name" value="Peptidase_C15"/>
</dbReference>
<evidence type="ECO:0000256" key="3">
    <source>
        <dbReference type="ARBA" id="ARBA00022670"/>
    </source>
</evidence>
<dbReference type="FunCoup" id="A0A1V9X1Z4">
    <property type="interactions" value="80"/>
</dbReference>
<dbReference type="EMBL" id="MNPL01027834">
    <property type="protein sequence ID" value="OQR67670.1"/>
    <property type="molecule type" value="Genomic_DNA"/>
</dbReference>
<dbReference type="OrthoDB" id="407146at2759"/>
<dbReference type="Gene3D" id="3.40.630.20">
    <property type="entry name" value="Peptidase C15, pyroglutamyl peptidase I-like"/>
    <property type="match status" value="1"/>
</dbReference>
<comment type="similarity">
    <text evidence="1">Belongs to the peptidase C15 family.</text>
</comment>
<dbReference type="PRINTS" id="PR00706">
    <property type="entry name" value="PYROGLUPTASE"/>
</dbReference>
<keyword evidence="5" id="KW-0788">Thiol protease</keyword>
<evidence type="ECO:0000256" key="4">
    <source>
        <dbReference type="ARBA" id="ARBA00022801"/>
    </source>
</evidence>
<accession>A0A1V9X1Z4</accession>
<dbReference type="PANTHER" id="PTHR23402">
    <property type="entry name" value="PROTEASE FAMILY C15 PYROGLUTAMYL-PEPTIDASE I-RELATED"/>
    <property type="match status" value="1"/>
</dbReference>
<dbReference type="GO" id="GO:0005829">
    <property type="term" value="C:cytosol"/>
    <property type="evidence" value="ECO:0007669"/>
    <property type="project" value="InterPro"/>
</dbReference>
<dbReference type="AlphaFoldDB" id="A0A1V9X1Z4"/>
<dbReference type="STRING" id="418985.A0A1V9X1Z4"/>
<protein>
    <submittedName>
        <fullName evidence="6">Pyroglutamyl-peptidase 1-like</fullName>
    </submittedName>
</protein>
<dbReference type="GO" id="GO:0016920">
    <property type="term" value="F:pyroglutamyl-peptidase activity"/>
    <property type="evidence" value="ECO:0007669"/>
    <property type="project" value="InterPro"/>
</dbReference>
<gene>
    <name evidence="6" type="ORF">BIW11_13377</name>
</gene>
<dbReference type="GO" id="GO:0006508">
    <property type="term" value="P:proteolysis"/>
    <property type="evidence" value="ECO:0007669"/>
    <property type="project" value="UniProtKB-KW"/>
</dbReference>
<reference evidence="6 7" key="1">
    <citation type="journal article" date="2017" name="Gigascience">
        <title>Draft genome of the honey bee ectoparasitic mite, Tropilaelaps mercedesae, is shaped by the parasitic life history.</title>
        <authorList>
            <person name="Dong X."/>
            <person name="Armstrong S.D."/>
            <person name="Xia D."/>
            <person name="Makepeace B.L."/>
            <person name="Darby A.C."/>
            <person name="Kadowaki T."/>
        </authorList>
    </citation>
    <scope>NUCLEOTIDE SEQUENCE [LARGE SCALE GENOMIC DNA]</scope>
    <source>
        <strain evidence="6">Wuxi-XJTLU</strain>
    </source>
</reference>
<evidence type="ECO:0000313" key="6">
    <source>
        <dbReference type="EMBL" id="OQR67670.1"/>
    </source>
</evidence>
<dbReference type="Proteomes" id="UP000192247">
    <property type="component" value="Unassembled WGS sequence"/>
</dbReference>
<keyword evidence="7" id="KW-1185">Reference proteome</keyword>
<dbReference type="InterPro" id="IPR036440">
    <property type="entry name" value="Peptidase_C15-like_sf"/>
</dbReference>
<evidence type="ECO:0000256" key="2">
    <source>
        <dbReference type="ARBA" id="ARBA00022490"/>
    </source>
</evidence>
<dbReference type="Pfam" id="PF01470">
    <property type="entry name" value="Peptidase_C15"/>
    <property type="match status" value="1"/>
</dbReference>
<keyword evidence="3" id="KW-0645">Protease</keyword>
<dbReference type="InterPro" id="IPR016125">
    <property type="entry name" value="Peptidase_C15-like"/>
</dbReference>
<dbReference type="InParanoid" id="A0A1V9X1Z4"/>
<dbReference type="PANTHER" id="PTHR23402:SF1">
    <property type="entry name" value="PYROGLUTAMYL-PEPTIDASE I"/>
    <property type="match status" value="1"/>
</dbReference>
<organism evidence="6 7">
    <name type="scientific">Tropilaelaps mercedesae</name>
    <dbReference type="NCBI Taxonomy" id="418985"/>
    <lineage>
        <taxon>Eukaryota</taxon>
        <taxon>Metazoa</taxon>
        <taxon>Ecdysozoa</taxon>
        <taxon>Arthropoda</taxon>
        <taxon>Chelicerata</taxon>
        <taxon>Arachnida</taxon>
        <taxon>Acari</taxon>
        <taxon>Parasitiformes</taxon>
        <taxon>Mesostigmata</taxon>
        <taxon>Gamasina</taxon>
        <taxon>Dermanyssoidea</taxon>
        <taxon>Laelapidae</taxon>
        <taxon>Tropilaelaps</taxon>
    </lineage>
</organism>
<keyword evidence="4" id="KW-0378">Hydrolase</keyword>
<evidence type="ECO:0000313" key="7">
    <source>
        <dbReference type="Proteomes" id="UP000192247"/>
    </source>
</evidence>
<proteinExistence type="inferred from homology"/>